<evidence type="ECO:0000256" key="10">
    <source>
        <dbReference type="ARBA" id="ARBA00048594"/>
    </source>
</evidence>
<evidence type="ECO:0000256" key="3">
    <source>
        <dbReference type="ARBA" id="ARBA00012961"/>
    </source>
</evidence>
<dbReference type="GO" id="GO:0005829">
    <property type="term" value="C:cytosol"/>
    <property type="evidence" value="ECO:0007669"/>
    <property type="project" value="TreeGrafter"/>
</dbReference>
<organism evidence="13 14">
    <name type="scientific">Vallitalea pronyensis</name>
    <dbReference type="NCBI Taxonomy" id="1348613"/>
    <lineage>
        <taxon>Bacteria</taxon>
        <taxon>Bacillati</taxon>
        <taxon>Bacillota</taxon>
        <taxon>Clostridia</taxon>
        <taxon>Lachnospirales</taxon>
        <taxon>Vallitaleaceae</taxon>
        <taxon>Vallitalea</taxon>
    </lineage>
</organism>
<dbReference type="EMBL" id="CP058649">
    <property type="protein sequence ID" value="QUI22918.1"/>
    <property type="molecule type" value="Genomic_DNA"/>
</dbReference>
<evidence type="ECO:0000256" key="8">
    <source>
        <dbReference type="ARBA" id="ARBA00022840"/>
    </source>
</evidence>
<feature type="domain" description="Guanylate kinase-like" evidence="12">
    <location>
        <begin position="5"/>
        <end position="182"/>
    </location>
</feature>
<keyword evidence="11" id="KW-0963">Cytoplasm</keyword>
<dbReference type="RefSeq" id="WP_212698413.1">
    <property type="nucleotide sequence ID" value="NZ_CP058649.1"/>
</dbReference>
<dbReference type="PROSITE" id="PS50052">
    <property type="entry name" value="GUANYLATE_KINASE_2"/>
    <property type="match status" value="1"/>
</dbReference>
<dbReference type="EC" id="2.7.4.8" evidence="3 11"/>
<comment type="catalytic activity">
    <reaction evidence="10 11">
        <text>GMP + ATP = GDP + ADP</text>
        <dbReference type="Rhea" id="RHEA:20780"/>
        <dbReference type="ChEBI" id="CHEBI:30616"/>
        <dbReference type="ChEBI" id="CHEBI:58115"/>
        <dbReference type="ChEBI" id="CHEBI:58189"/>
        <dbReference type="ChEBI" id="CHEBI:456216"/>
        <dbReference type="EC" id="2.7.4.8"/>
    </reaction>
</comment>
<keyword evidence="14" id="KW-1185">Reference proteome</keyword>
<protein>
    <recommendedName>
        <fullName evidence="4 11">Guanylate kinase</fullName>
        <ecNumber evidence="3 11">2.7.4.8</ecNumber>
    </recommendedName>
    <alternativeName>
        <fullName evidence="9 11">GMP kinase</fullName>
    </alternativeName>
</protein>
<evidence type="ECO:0000259" key="12">
    <source>
        <dbReference type="PROSITE" id="PS50052"/>
    </source>
</evidence>
<keyword evidence="8 11" id="KW-0067">ATP-binding</keyword>
<feature type="binding site" evidence="11">
    <location>
        <begin position="12"/>
        <end position="19"/>
    </location>
    <ligand>
        <name>ATP</name>
        <dbReference type="ChEBI" id="CHEBI:30616"/>
    </ligand>
</feature>
<dbReference type="GO" id="GO:0004385">
    <property type="term" value="F:GMP kinase activity"/>
    <property type="evidence" value="ECO:0007669"/>
    <property type="project" value="UniProtKB-UniRule"/>
</dbReference>
<dbReference type="SUPFAM" id="SSF52540">
    <property type="entry name" value="P-loop containing nucleoside triphosphate hydrolases"/>
    <property type="match status" value="1"/>
</dbReference>
<name>A0A8J8SH19_9FIRM</name>
<dbReference type="GO" id="GO:0005524">
    <property type="term" value="F:ATP binding"/>
    <property type="evidence" value="ECO:0007669"/>
    <property type="project" value="UniProtKB-UniRule"/>
</dbReference>
<dbReference type="Pfam" id="PF00625">
    <property type="entry name" value="Guanylate_kin"/>
    <property type="match status" value="1"/>
</dbReference>
<dbReference type="InterPro" id="IPR008144">
    <property type="entry name" value="Guanylate_kin-like_dom"/>
</dbReference>
<sequence>MKKKGILIIISGFSGAGKGTVVKELMKKGDYTLSISATTRPARAYEAHGREYFFESRETFEDMIANDALIEWATYCDHYYGTPKQFVEEQMAEGKDVILEIEMQGALNVKALYPDSVLVFITAPKVQELKDRLEGRGTESQDVIHKRLLRSYEETAVMERYDYLIVNDKIDQCVEDIKAIIHVEHKVSRRNKELIQQLRNEFEELLKGEV</sequence>
<dbReference type="CDD" id="cd00071">
    <property type="entry name" value="GMPK"/>
    <property type="match status" value="1"/>
</dbReference>
<dbReference type="InterPro" id="IPR008145">
    <property type="entry name" value="GK/Ca_channel_bsu"/>
</dbReference>
<keyword evidence="6 11" id="KW-0547">Nucleotide-binding</keyword>
<dbReference type="Gene3D" id="3.30.63.10">
    <property type="entry name" value="Guanylate Kinase phosphate binding domain"/>
    <property type="match status" value="1"/>
</dbReference>
<evidence type="ECO:0000256" key="4">
    <source>
        <dbReference type="ARBA" id="ARBA00016296"/>
    </source>
</evidence>
<comment type="similarity">
    <text evidence="2 11">Belongs to the guanylate kinase family.</text>
</comment>
<dbReference type="AlphaFoldDB" id="A0A8J8SH19"/>
<dbReference type="InterPro" id="IPR017665">
    <property type="entry name" value="Guanylate_kinase"/>
</dbReference>
<dbReference type="FunFam" id="3.30.63.10:FF:000002">
    <property type="entry name" value="Guanylate kinase 1"/>
    <property type="match status" value="1"/>
</dbReference>
<dbReference type="Gene3D" id="3.40.50.300">
    <property type="entry name" value="P-loop containing nucleotide triphosphate hydrolases"/>
    <property type="match status" value="1"/>
</dbReference>
<evidence type="ECO:0000313" key="14">
    <source>
        <dbReference type="Proteomes" id="UP000683246"/>
    </source>
</evidence>
<evidence type="ECO:0000313" key="13">
    <source>
        <dbReference type="EMBL" id="QUI22918.1"/>
    </source>
</evidence>
<evidence type="ECO:0000256" key="11">
    <source>
        <dbReference type="HAMAP-Rule" id="MF_00328"/>
    </source>
</evidence>
<evidence type="ECO:0000256" key="1">
    <source>
        <dbReference type="ARBA" id="ARBA00003531"/>
    </source>
</evidence>
<comment type="function">
    <text evidence="1 11">Essential for recycling GMP and indirectly, cGMP.</text>
</comment>
<dbReference type="InterPro" id="IPR027417">
    <property type="entry name" value="P-loop_NTPase"/>
</dbReference>
<comment type="subcellular location">
    <subcellularLocation>
        <location evidence="11">Cytoplasm</location>
    </subcellularLocation>
</comment>
<dbReference type="SMART" id="SM00072">
    <property type="entry name" value="GuKc"/>
    <property type="match status" value="1"/>
</dbReference>
<dbReference type="NCBIfam" id="TIGR03263">
    <property type="entry name" value="guanyl_kin"/>
    <property type="match status" value="1"/>
</dbReference>
<gene>
    <name evidence="11 13" type="primary">gmk</name>
    <name evidence="13" type="ORF">HZI73_11735</name>
</gene>
<keyword evidence="5 11" id="KW-0808">Transferase</keyword>
<evidence type="ECO:0000256" key="2">
    <source>
        <dbReference type="ARBA" id="ARBA00005790"/>
    </source>
</evidence>
<reference evidence="13" key="1">
    <citation type="submission" date="2020-07" db="EMBL/GenBank/DDBJ databases">
        <title>Vallitalea pronyensis genome.</title>
        <authorList>
            <person name="Postec A."/>
        </authorList>
    </citation>
    <scope>NUCLEOTIDE SEQUENCE</scope>
    <source>
        <strain evidence="13">FatNI3</strain>
    </source>
</reference>
<accession>A0A8J8SH19</accession>
<keyword evidence="7 11" id="KW-0418">Kinase</keyword>
<dbReference type="HAMAP" id="MF_00328">
    <property type="entry name" value="Guanylate_kinase"/>
    <property type="match status" value="1"/>
</dbReference>
<dbReference type="KEGG" id="vpy:HZI73_11735"/>
<dbReference type="PANTHER" id="PTHR23117">
    <property type="entry name" value="GUANYLATE KINASE-RELATED"/>
    <property type="match status" value="1"/>
</dbReference>
<dbReference type="PANTHER" id="PTHR23117:SF13">
    <property type="entry name" value="GUANYLATE KINASE"/>
    <property type="match status" value="1"/>
</dbReference>
<proteinExistence type="inferred from homology"/>
<evidence type="ECO:0000256" key="6">
    <source>
        <dbReference type="ARBA" id="ARBA00022741"/>
    </source>
</evidence>
<evidence type="ECO:0000256" key="5">
    <source>
        <dbReference type="ARBA" id="ARBA00022679"/>
    </source>
</evidence>
<evidence type="ECO:0000256" key="7">
    <source>
        <dbReference type="ARBA" id="ARBA00022777"/>
    </source>
</evidence>
<dbReference type="Proteomes" id="UP000683246">
    <property type="component" value="Chromosome"/>
</dbReference>
<evidence type="ECO:0000256" key="9">
    <source>
        <dbReference type="ARBA" id="ARBA00030128"/>
    </source>
</evidence>